<feature type="repeat" description="TPR" evidence="3">
    <location>
        <begin position="479"/>
        <end position="512"/>
    </location>
</feature>
<dbReference type="SUPFAM" id="SSF48452">
    <property type="entry name" value="TPR-like"/>
    <property type="match status" value="3"/>
</dbReference>
<keyword evidence="1" id="KW-0677">Repeat</keyword>
<feature type="chain" id="PRO_5035237519" description="LysM domain-containing protein" evidence="5">
    <location>
        <begin position="23"/>
        <end position="654"/>
    </location>
</feature>
<dbReference type="PANTHER" id="PTHR45586">
    <property type="entry name" value="TPR REPEAT-CONTAINING PROTEIN PA4667"/>
    <property type="match status" value="1"/>
</dbReference>
<dbReference type="PROSITE" id="PS51782">
    <property type="entry name" value="LYSM"/>
    <property type="match status" value="1"/>
</dbReference>
<feature type="domain" description="LysM" evidence="6">
    <location>
        <begin position="602"/>
        <end position="651"/>
    </location>
</feature>
<dbReference type="PROSITE" id="PS50293">
    <property type="entry name" value="TPR_REGION"/>
    <property type="match status" value="1"/>
</dbReference>
<feature type="signal peptide" evidence="5">
    <location>
        <begin position="1"/>
        <end position="22"/>
    </location>
</feature>
<evidence type="ECO:0000259" key="6">
    <source>
        <dbReference type="PROSITE" id="PS51782"/>
    </source>
</evidence>
<dbReference type="SMART" id="SM00257">
    <property type="entry name" value="LysM"/>
    <property type="match status" value="1"/>
</dbReference>
<dbReference type="AlphaFoldDB" id="A0A8J2YGD9"/>
<keyword evidence="2 3" id="KW-0802">TPR repeat</keyword>
<dbReference type="PANTHER" id="PTHR45586:SF1">
    <property type="entry name" value="LIPOPOLYSACCHARIDE ASSEMBLY PROTEIN B"/>
    <property type="match status" value="1"/>
</dbReference>
<organism evidence="7 8">
    <name type="scientific">Agaricicola taiwanensis</name>
    <dbReference type="NCBI Taxonomy" id="591372"/>
    <lineage>
        <taxon>Bacteria</taxon>
        <taxon>Pseudomonadati</taxon>
        <taxon>Pseudomonadota</taxon>
        <taxon>Alphaproteobacteria</taxon>
        <taxon>Rhodobacterales</taxon>
        <taxon>Paracoccaceae</taxon>
        <taxon>Agaricicola</taxon>
    </lineage>
</organism>
<comment type="caution">
    <text evidence="7">The sequence shown here is derived from an EMBL/GenBank/DDBJ whole genome shotgun (WGS) entry which is preliminary data.</text>
</comment>
<evidence type="ECO:0000256" key="5">
    <source>
        <dbReference type="SAM" id="SignalP"/>
    </source>
</evidence>
<dbReference type="SMART" id="SM00028">
    <property type="entry name" value="TPR"/>
    <property type="match status" value="6"/>
</dbReference>
<feature type="region of interest" description="Disordered" evidence="4">
    <location>
        <begin position="564"/>
        <end position="588"/>
    </location>
</feature>
<proteinExistence type="predicted"/>
<gene>
    <name evidence="7" type="ORF">GCM10007276_11090</name>
</gene>
<dbReference type="Pfam" id="PF13414">
    <property type="entry name" value="TPR_11"/>
    <property type="match status" value="1"/>
</dbReference>
<evidence type="ECO:0000313" key="8">
    <source>
        <dbReference type="Proteomes" id="UP000602745"/>
    </source>
</evidence>
<dbReference type="Proteomes" id="UP000602745">
    <property type="component" value="Unassembled WGS sequence"/>
</dbReference>
<accession>A0A8J2YGD9</accession>
<feature type="compositionally biased region" description="Basic and acidic residues" evidence="4">
    <location>
        <begin position="566"/>
        <end position="584"/>
    </location>
</feature>
<evidence type="ECO:0000256" key="4">
    <source>
        <dbReference type="SAM" id="MobiDB-lite"/>
    </source>
</evidence>
<dbReference type="InterPro" id="IPR011990">
    <property type="entry name" value="TPR-like_helical_dom_sf"/>
</dbReference>
<dbReference type="Pfam" id="PF01476">
    <property type="entry name" value="LysM"/>
    <property type="match status" value="1"/>
</dbReference>
<evidence type="ECO:0000313" key="7">
    <source>
        <dbReference type="EMBL" id="GGE35366.1"/>
    </source>
</evidence>
<sequence length="654" mass="72006">MSRRIIRTAAFIIAFGPAVASAAPTSIDDVIALAQDGSAAGNYLAGRYAAIQRDADAAATFLQAALRADPKNAELLDRTFRSTLAAGEIDQATNLARRVSASDPSNRVAQLALAIKAIKTRQLESARRYLEPALNAATPDVAATLVTGWAWYASGDASKALETFNKLSGNELTDYLRDLHSGLMADAAGLNDEAGKRLEAAYQVDPNTFLVADAYARWLARAKRVDEAKSIYTAVLQAFPNDPRSGAALADLESGKIPGPAVRSARDGIAEVLFSFGRLANRSESAEISQVYLQLALYLVPDHELALLTLADLSETIGQTQMAIDAYQRLPVKSVYKRDAEVRVAVNLAALEKMKEARAQLETLIYRAPNDLDAYVALGGLLHRDKKYAEAAKVYTRAIATLDEPKPQHWSLFFARAVAYDGAKQWNKAQADLEKAVELSSEQATVLNYLGYSWVDRHINVDKGLELIRSAVELRPNDGDIVDSLGWAYYRLGRYEDAVTELERAIDLRPQSWEINDHLGDAYWKVGRKLEARFQWAHARDLKPDEEKLALIERKLAEGLEPVETELERKRAEERAGEDAEPKDTMAATQAVPTATPVVAEGTFTVRPGDTLWIISEEILGDGNRYPELIRANETLQRNPNRLIPGQVLKLPER</sequence>
<name>A0A8J2YGD9_9RHOB</name>
<dbReference type="EMBL" id="BMCP01000001">
    <property type="protein sequence ID" value="GGE35366.1"/>
    <property type="molecule type" value="Genomic_DNA"/>
</dbReference>
<dbReference type="InterPro" id="IPR036779">
    <property type="entry name" value="LysM_dom_sf"/>
</dbReference>
<protein>
    <recommendedName>
        <fullName evidence="6">LysM domain-containing protein</fullName>
    </recommendedName>
</protein>
<dbReference type="Gene3D" id="1.25.40.10">
    <property type="entry name" value="Tetratricopeptide repeat domain"/>
    <property type="match status" value="3"/>
</dbReference>
<dbReference type="SUPFAM" id="SSF54106">
    <property type="entry name" value="LysM domain"/>
    <property type="match status" value="1"/>
</dbReference>
<reference evidence="7" key="1">
    <citation type="journal article" date="2014" name="Int. J. Syst. Evol. Microbiol.">
        <title>Complete genome sequence of Corynebacterium casei LMG S-19264T (=DSM 44701T), isolated from a smear-ripened cheese.</title>
        <authorList>
            <consortium name="US DOE Joint Genome Institute (JGI-PGF)"/>
            <person name="Walter F."/>
            <person name="Albersmeier A."/>
            <person name="Kalinowski J."/>
            <person name="Ruckert C."/>
        </authorList>
    </citation>
    <scope>NUCLEOTIDE SEQUENCE</scope>
    <source>
        <strain evidence="7">CCM 7684</strain>
    </source>
</reference>
<dbReference type="Pfam" id="PF13432">
    <property type="entry name" value="TPR_16"/>
    <property type="match status" value="1"/>
</dbReference>
<evidence type="ECO:0000256" key="1">
    <source>
        <dbReference type="ARBA" id="ARBA00022737"/>
    </source>
</evidence>
<dbReference type="Gene3D" id="3.10.350.10">
    <property type="entry name" value="LysM domain"/>
    <property type="match status" value="1"/>
</dbReference>
<dbReference type="InterPro" id="IPR019734">
    <property type="entry name" value="TPR_rpt"/>
</dbReference>
<dbReference type="InterPro" id="IPR051012">
    <property type="entry name" value="CellSynth/LPSAsmb/PSIAsmb"/>
</dbReference>
<dbReference type="Pfam" id="PF14559">
    <property type="entry name" value="TPR_19"/>
    <property type="match status" value="1"/>
</dbReference>
<evidence type="ECO:0000256" key="3">
    <source>
        <dbReference type="PROSITE-ProRule" id="PRU00339"/>
    </source>
</evidence>
<reference evidence="7" key="2">
    <citation type="submission" date="2020-09" db="EMBL/GenBank/DDBJ databases">
        <authorList>
            <person name="Sun Q."/>
            <person name="Sedlacek I."/>
        </authorList>
    </citation>
    <scope>NUCLEOTIDE SEQUENCE</scope>
    <source>
        <strain evidence="7">CCM 7684</strain>
    </source>
</reference>
<evidence type="ECO:0000256" key="2">
    <source>
        <dbReference type="ARBA" id="ARBA00022803"/>
    </source>
</evidence>
<keyword evidence="5" id="KW-0732">Signal</keyword>
<dbReference type="InterPro" id="IPR018392">
    <property type="entry name" value="LysM"/>
</dbReference>
<dbReference type="RefSeq" id="WP_188408666.1">
    <property type="nucleotide sequence ID" value="NZ_BMCP01000001.1"/>
</dbReference>
<dbReference type="PROSITE" id="PS50005">
    <property type="entry name" value="TPR"/>
    <property type="match status" value="1"/>
</dbReference>
<dbReference type="CDD" id="cd00118">
    <property type="entry name" value="LysM"/>
    <property type="match status" value="1"/>
</dbReference>
<keyword evidence="8" id="KW-1185">Reference proteome</keyword>